<protein>
    <submittedName>
        <fullName evidence="6">Spore coat protein</fullName>
    </submittedName>
</protein>
<reference evidence="6 7" key="2">
    <citation type="journal article" date="2015" name="Antonie Van Leeuwenhoek">
        <title>Ecophysiological diversity of a novel member of the genus Alteromonas, and description of Alteromonas mediterranea sp. nov.</title>
        <authorList>
            <person name="Ivanova E.P."/>
            <person name="Lopez-Perez M."/>
            <person name="Zabalos M."/>
            <person name="Nguyen S.H."/>
            <person name="Webb H.K."/>
            <person name="Ryan J."/>
            <person name="Lagutin K."/>
            <person name="Vyssotski M."/>
            <person name="Crawford R.J."/>
            <person name="Rodriguez-Valera F."/>
        </authorList>
    </citation>
    <scope>NUCLEOTIDE SEQUENCE [LARGE SCALE GENOMIC DNA]</scope>
    <source>
        <strain evidence="7">DSM 17117 / CIP 110805 / LMG 28347 / Deep ecotype</strain>
    </source>
</reference>
<dbReference type="Gene3D" id="3.90.1150.10">
    <property type="entry name" value="Aspartate Aminotransferase, domain 1"/>
    <property type="match status" value="1"/>
</dbReference>
<dbReference type="SUPFAM" id="SSF53383">
    <property type="entry name" value="PLP-dependent transferases"/>
    <property type="match status" value="1"/>
</dbReference>
<evidence type="ECO:0000256" key="1">
    <source>
        <dbReference type="ARBA" id="ARBA00022898"/>
    </source>
</evidence>
<keyword evidence="1 4" id="KW-0663">Pyridoxal phosphate</keyword>
<evidence type="ECO:0000256" key="5">
    <source>
        <dbReference type="RuleBase" id="RU004508"/>
    </source>
</evidence>
<name>F2G3X3_ALTMD</name>
<dbReference type="Pfam" id="PF01041">
    <property type="entry name" value="DegT_DnrJ_EryC1"/>
    <property type="match status" value="1"/>
</dbReference>
<dbReference type="RefSeq" id="WP_012517657.1">
    <property type="nucleotide sequence ID" value="NC_011138.3"/>
</dbReference>
<evidence type="ECO:0000256" key="2">
    <source>
        <dbReference type="ARBA" id="ARBA00037999"/>
    </source>
</evidence>
<dbReference type="GO" id="GO:0000271">
    <property type="term" value="P:polysaccharide biosynthetic process"/>
    <property type="evidence" value="ECO:0007669"/>
    <property type="project" value="TreeGrafter"/>
</dbReference>
<dbReference type="InterPro" id="IPR015424">
    <property type="entry name" value="PyrdxlP-dep_Trfase"/>
</dbReference>
<reference evidence="6 7" key="1">
    <citation type="journal article" date="2008" name="ISME J.">
        <title>Comparative genomics of two ecotypes of the marine planktonic copiotroph Alteromonas macleodii suggests alternative lifestyles associated with different kinds of particulate organic matter.</title>
        <authorList>
            <person name="Ivars-Martinez E."/>
            <person name="Martin-Cuadrado A.B."/>
            <person name="D'Auria G."/>
            <person name="Mira A."/>
            <person name="Ferriera S."/>
            <person name="Johnson J."/>
            <person name="Friedman R."/>
            <person name="Rodriguez-Valera F."/>
        </authorList>
    </citation>
    <scope>NUCLEOTIDE SEQUENCE [LARGE SCALE GENOMIC DNA]</scope>
    <source>
        <strain evidence="7">DSM 17117 / CIP 110805 / LMG 28347 / Deep ecotype</strain>
    </source>
</reference>
<comment type="similarity">
    <text evidence="2 5">Belongs to the DegT/DnrJ/EryC1 family.</text>
</comment>
<evidence type="ECO:0000313" key="7">
    <source>
        <dbReference type="Proteomes" id="UP000001870"/>
    </source>
</evidence>
<gene>
    <name evidence="6" type="ordered locus">MADE_1005865</name>
</gene>
<dbReference type="InterPro" id="IPR000653">
    <property type="entry name" value="DegT/StrS_aminotransferase"/>
</dbReference>
<dbReference type="GO" id="GO:0030170">
    <property type="term" value="F:pyridoxal phosphate binding"/>
    <property type="evidence" value="ECO:0007669"/>
    <property type="project" value="TreeGrafter"/>
</dbReference>
<proteinExistence type="inferred from homology"/>
<dbReference type="InterPro" id="IPR015422">
    <property type="entry name" value="PyrdxlP-dep_Trfase_small"/>
</dbReference>
<dbReference type="HOGENOM" id="CLU_033332_0_3_6"/>
<evidence type="ECO:0000256" key="3">
    <source>
        <dbReference type="PIRSR" id="PIRSR000390-1"/>
    </source>
</evidence>
<dbReference type="InterPro" id="IPR020026">
    <property type="entry name" value="PseC"/>
</dbReference>
<dbReference type="AlphaFoldDB" id="F2G3X3"/>
<evidence type="ECO:0000256" key="4">
    <source>
        <dbReference type="PIRSR" id="PIRSR000390-2"/>
    </source>
</evidence>
<dbReference type="NCBIfam" id="TIGR03588">
    <property type="entry name" value="PseC"/>
    <property type="match status" value="1"/>
</dbReference>
<dbReference type="PIRSF" id="PIRSF000390">
    <property type="entry name" value="PLP_StrS"/>
    <property type="match status" value="1"/>
</dbReference>
<dbReference type="PANTHER" id="PTHR30244">
    <property type="entry name" value="TRANSAMINASE"/>
    <property type="match status" value="1"/>
</dbReference>
<organism evidence="6 7">
    <name type="scientific">Alteromonas mediterranea (strain DSM 17117 / CIP 110805 / LMG 28347 / Deep ecotype)</name>
    <dbReference type="NCBI Taxonomy" id="1774373"/>
    <lineage>
        <taxon>Bacteria</taxon>
        <taxon>Pseudomonadati</taxon>
        <taxon>Pseudomonadota</taxon>
        <taxon>Gammaproteobacteria</taxon>
        <taxon>Alteromonadales</taxon>
        <taxon>Alteromonadaceae</taxon>
        <taxon>Alteromonas/Salinimonas group</taxon>
        <taxon>Alteromonas</taxon>
    </lineage>
</organism>
<dbReference type="InterPro" id="IPR015421">
    <property type="entry name" value="PyrdxlP-dep_Trfase_major"/>
</dbReference>
<keyword evidence="7" id="KW-1185">Reference proteome</keyword>
<feature type="active site" description="Proton acceptor" evidence="3">
    <location>
        <position position="188"/>
    </location>
</feature>
<dbReference type="EMBL" id="CP001103">
    <property type="protein sequence ID" value="AEA97315.1"/>
    <property type="molecule type" value="Genomic_DNA"/>
</dbReference>
<evidence type="ECO:0000313" key="6">
    <source>
        <dbReference type="EMBL" id="AEA97315.1"/>
    </source>
</evidence>
<sequence length="389" mass="43284">MIPYGKQHIDDEDIKAVVETLKSDWLTQGPTVPMFEQAMSEYCGAKYAVAVNSATSALHLACLALSVGEGDRVWTSPNSFVASSNCALYCNAIVDFVDIDIETGNMCITALESKLRKAKKTNTLPKVVIPVHFAGQSCDMESIATLASHYGFRIIEDASHAVGAKYDSSFVGSCEYSDICVFSFHPVKIITTMEGGMAMTNNPALAESMRMGRSHGVTNTEQSMTEPSHGPWYYQQISLGYNYRMNDIEGALGISQVKKLSEFIGKRNAIAKNYDELFKSCPKIYPLIVNNRSYSSYHLYVIRVTNLNFVKKKELIESLRNEGILAHVHYIPIHTQPYYKALGFKCGDLPSAELYYQQAITLPIFPSLKPSQVKFVANKVKTLLDELEK</sequence>
<dbReference type="Proteomes" id="UP000001870">
    <property type="component" value="Chromosome"/>
</dbReference>
<dbReference type="CDD" id="cd00616">
    <property type="entry name" value="AHBA_syn"/>
    <property type="match status" value="1"/>
</dbReference>
<feature type="modified residue" description="N6-(pyridoxal phosphate)lysine" evidence="4">
    <location>
        <position position="188"/>
    </location>
</feature>
<dbReference type="GO" id="GO:0008483">
    <property type="term" value="F:transaminase activity"/>
    <property type="evidence" value="ECO:0007669"/>
    <property type="project" value="TreeGrafter"/>
</dbReference>
<accession>F2G3X3</accession>
<dbReference type="Gene3D" id="3.40.640.10">
    <property type="entry name" value="Type I PLP-dependent aspartate aminotransferase-like (Major domain)"/>
    <property type="match status" value="1"/>
</dbReference>
<dbReference type="PANTHER" id="PTHR30244:SF34">
    <property type="entry name" value="DTDP-4-AMINO-4,6-DIDEOXYGALACTOSE TRANSAMINASE"/>
    <property type="match status" value="1"/>
</dbReference>
<dbReference type="KEGG" id="amc:MADE_1005865"/>